<evidence type="ECO:0008006" key="3">
    <source>
        <dbReference type="Google" id="ProtNLM"/>
    </source>
</evidence>
<dbReference type="EMBL" id="VFQC01000001">
    <property type="protein sequence ID" value="TQN32686.1"/>
    <property type="molecule type" value="Genomic_DNA"/>
</dbReference>
<reference evidence="1 2" key="1">
    <citation type="submission" date="2019-06" db="EMBL/GenBank/DDBJ databases">
        <title>Sequencing the genomes of 1000 actinobacteria strains.</title>
        <authorList>
            <person name="Klenk H.-P."/>
        </authorList>
    </citation>
    <scope>NUCLEOTIDE SEQUENCE [LARGE SCALE GENOMIC DNA]</scope>
    <source>
        <strain evidence="1 2">DSM 45015</strain>
    </source>
</reference>
<gene>
    <name evidence="1" type="ORF">FHX37_2664</name>
</gene>
<organism evidence="1 2">
    <name type="scientific">Haloactinospora alba</name>
    <dbReference type="NCBI Taxonomy" id="405555"/>
    <lineage>
        <taxon>Bacteria</taxon>
        <taxon>Bacillati</taxon>
        <taxon>Actinomycetota</taxon>
        <taxon>Actinomycetes</taxon>
        <taxon>Streptosporangiales</taxon>
        <taxon>Nocardiopsidaceae</taxon>
        <taxon>Haloactinospora</taxon>
    </lineage>
</organism>
<evidence type="ECO:0000313" key="1">
    <source>
        <dbReference type="EMBL" id="TQN32686.1"/>
    </source>
</evidence>
<sequence length="474" mass="52235">MSNGRCEPHAIQCALEVRARILAERGQGVDPHEVAVQIQQHCRHTRFKSMRLACGWRRADDAVEAIRQWQTEQGLPASGLDVRSWQNWEAGGRPGPHNLDLLSRFFASDAVCLGFAPSYRQVEEQPSPPAHAQPLTPQQAVAVCAEESQRYGARMDTPIGSYTIEELEAALHSVAGSYPHTPVLPTLMRAKELRLRAWTLREQCQRPIQIHDLHRIAGWLSVVMANASFDLGGMTAAQTHLRVADLHAELVGDVTLCAWSRSLHALIAYWDGRPHDAAEHAEFACGFLGAEGTTLVRAHGIRARALAQLGKVDELDAALHRAEELRAEERDDEFPGILSFPPAKSLFWAASAHIGSGLRQRAGRAESAALSALELYEAAPGEHRRTGEMSLTRLDLATARILQGEHEGIATDVGPVLSSAQHRHIEAVVRRILQLTAILDQPACRSVPSLRGIRDELYDYVRDSRQRLPLDGGT</sequence>
<dbReference type="AlphaFoldDB" id="A0A543NLJ9"/>
<accession>A0A543NLJ9</accession>
<name>A0A543NLJ9_9ACTN</name>
<dbReference type="Proteomes" id="UP000317422">
    <property type="component" value="Unassembled WGS sequence"/>
</dbReference>
<keyword evidence="2" id="KW-1185">Reference proteome</keyword>
<protein>
    <recommendedName>
        <fullName evidence="3">XRE family transcriptional regulator</fullName>
    </recommendedName>
</protein>
<proteinExistence type="predicted"/>
<evidence type="ECO:0000313" key="2">
    <source>
        <dbReference type="Proteomes" id="UP000317422"/>
    </source>
</evidence>
<comment type="caution">
    <text evidence="1">The sequence shown here is derived from an EMBL/GenBank/DDBJ whole genome shotgun (WGS) entry which is preliminary data.</text>
</comment>